<keyword evidence="10" id="KW-0739">Sodium transport</keyword>
<evidence type="ECO:0000313" key="13">
    <source>
        <dbReference type="EMBL" id="MBV4521144.1"/>
    </source>
</evidence>
<evidence type="ECO:0000256" key="11">
    <source>
        <dbReference type="SAM" id="Phobius"/>
    </source>
</evidence>
<feature type="transmembrane region" description="Helical" evidence="11">
    <location>
        <begin position="374"/>
        <end position="395"/>
    </location>
</feature>
<evidence type="ECO:0000259" key="12">
    <source>
        <dbReference type="Pfam" id="PF00999"/>
    </source>
</evidence>
<evidence type="ECO:0000256" key="1">
    <source>
        <dbReference type="ARBA" id="ARBA00004651"/>
    </source>
</evidence>
<keyword evidence="7" id="KW-0915">Sodium</keyword>
<dbReference type="EMBL" id="JAHSTU010000003">
    <property type="protein sequence ID" value="MBV4521144.1"/>
    <property type="molecule type" value="Genomic_DNA"/>
</dbReference>
<evidence type="ECO:0000256" key="6">
    <source>
        <dbReference type="ARBA" id="ARBA00022989"/>
    </source>
</evidence>
<protein>
    <submittedName>
        <fullName evidence="13">Cation:proton antiporter</fullName>
    </submittedName>
</protein>
<dbReference type="InterPro" id="IPR006153">
    <property type="entry name" value="Cation/H_exchanger_TM"/>
</dbReference>
<evidence type="ECO:0000256" key="8">
    <source>
        <dbReference type="ARBA" id="ARBA00023065"/>
    </source>
</evidence>
<keyword evidence="8" id="KW-0406">Ion transport</keyword>
<evidence type="ECO:0000256" key="7">
    <source>
        <dbReference type="ARBA" id="ARBA00023053"/>
    </source>
</evidence>
<reference evidence="13" key="1">
    <citation type="submission" date="2021-06" db="EMBL/GenBank/DDBJ databases">
        <title>Updating the genus Pseudomonas: Description of 43 new species and partition of the Pseudomonas putida group.</title>
        <authorList>
            <person name="Girard L."/>
            <person name="Lood C."/>
            <person name="Vandamme P."/>
            <person name="Rokni-Zadeh H."/>
            <person name="Van Noort V."/>
            <person name="Hofte M."/>
            <person name="Lavigne R."/>
            <person name="De Mot R."/>
        </authorList>
    </citation>
    <scope>NUCLEOTIDE SEQUENCE</scope>
    <source>
        <strain evidence="13">SWRI74</strain>
    </source>
</reference>
<feature type="transmembrane region" description="Helical" evidence="11">
    <location>
        <begin position="150"/>
        <end position="172"/>
    </location>
</feature>
<keyword evidence="14" id="KW-1185">Reference proteome</keyword>
<feature type="transmembrane region" description="Helical" evidence="11">
    <location>
        <begin position="6"/>
        <end position="22"/>
    </location>
</feature>
<evidence type="ECO:0000256" key="3">
    <source>
        <dbReference type="ARBA" id="ARBA00022449"/>
    </source>
</evidence>
<dbReference type="PANTHER" id="PTHR10110:SF86">
    <property type="entry name" value="SODIUM_HYDROGEN EXCHANGER 7"/>
    <property type="match status" value="1"/>
</dbReference>
<feature type="transmembrane region" description="Helical" evidence="11">
    <location>
        <begin position="178"/>
        <end position="199"/>
    </location>
</feature>
<name>A0ABS6QQI0_9PSED</name>
<feature type="transmembrane region" description="Helical" evidence="11">
    <location>
        <begin position="29"/>
        <end position="48"/>
    </location>
</feature>
<gene>
    <name evidence="13" type="ORF">KVG88_13830</name>
</gene>
<comment type="subcellular location">
    <subcellularLocation>
        <location evidence="1">Cell membrane</location>
        <topology evidence="1">Multi-pass membrane protein</topology>
    </subcellularLocation>
</comment>
<comment type="caution">
    <text evidence="13">The sequence shown here is derived from an EMBL/GenBank/DDBJ whole genome shotgun (WGS) entry which is preliminary data.</text>
</comment>
<keyword evidence="6 11" id="KW-1133">Transmembrane helix</keyword>
<feature type="transmembrane region" description="Helical" evidence="11">
    <location>
        <begin position="343"/>
        <end position="362"/>
    </location>
</feature>
<feature type="transmembrane region" description="Helical" evidence="11">
    <location>
        <begin position="108"/>
        <end position="129"/>
    </location>
</feature>
<feature type="transmembrane region" description="Helical" evidence="11">
    <location>
        <begin position="230"/>
        <end position="251"/>
    </location>
</feature>
<evidence type="ECO:0000256" key="9">
    <source>
        <dbReference type="ARBA" id="ARBA00023136"/>
    </source>
</evidence>
<sequence length="504" mass="54165">MSTEWIASLVIAVVALVTLLSRRLKIAEPILLTVAGVGLALLPGLPAIQVDPDILLLAVLPPMLFWHAFIVTPREIKANAAAISLTSVVLVAITAFAVAAVLHCITGLPWAVAIVIGAIVAPTDPVAFLTVARQLNVSPRLVGLLDGENLINDFTALVLYLTAIDAVLHGSFSTFSAVGNFMLTAAGGVMIGFAVGRLVSWINARVADPLVAPIITLAGAYLAFLPAEALHVSAILAAGVAGRVVGSRSAMVDRPQTRLGGYGFWNTWIFLLSAVLFVLVGLQLPQVLEKISALPGIAYACAGAIAAVMVTRVLFCMGIGLGIPHIARRMRMDGARWPWADSLVAGWSGMRGGLSLVMVLALPEDFPFRDIALIVTFSVILVTLVVQGISMPWLIKNLPVERDTFTKHEITQAHRTATDAALSKLEEIGALQAIDAEHRAYLQQAYRIRYEQIAGEERISRIEGHLIDVERKAIIELRHQGTISDEVLREVEQALDMRDVLRKV</sequence>
<dbReference type="Pfam" id="PF00999">
    <property type="entry name" value="Na_H_Exchanger"/>
    <property type="match status" value="1"/>
</dbReference>
<evidence type="ECO:0000313" key="14">
    <source>
        <dbReference type="Proteomes" id="UP001049200"/>
    </source>
</evidence>
<keyword evidence="5 11" id="KW-0812">Transmembrane</keyword>
<feature type="transmembrane region" description="Helical" evidence="11">
    <location>
        <begin position="206"/>
        <end position="224"/>
    </location>
</feature>
<feature type="transmembrane region" description="Helical" evidence="11">
    <location>
        <begin position="54"/>
        <end position="73"/>
    </location>
</feature>
<proteinExistence type="predicted"/>
<evidence type="ECO:0000256" key="2">
    <source>
        <dbReference type="ARBA" id="ARBA00022448"/>
    </source>
</evidence>
<keyword evidence="2" id="KW-0813">Transport</keyword>
<dbReference type="PANTHER" id="PTHR10110">
    <property type="entry name" value="SODIUM/HYDROGEN EXCHANGER"/>
    <property type="match status" value="1"/>
</dbReference>
<dbReference type="Proteomes" id="UP001049200">
    <property type="component" value="Unassembled WGS sequence"/>
</dbReference>
<evidence type="ECO:0000256" key="10">
    <source>
        <dbReference type="ARBA" id="ARBA00023201"/>
    </source>
</evidence>
<feature type="transmembrane region" description="Helical" evidence="11">
    <location>
        <begin position="263"/>
        <end position="284"/>
    </location>
</feature>
<dbReference type="InterPro" id="IPR018422">
    <property type="entry name" value="Cation/H_exchanger_CPA1"/>
</dbReference>
<evidence type="ECO:0000256" key="4">
    <source>
        <dbReference type="ARBA" id="ARBA00022475"/>
    </source>
</evidence>
<feature type="domain" description="Cation/H+ exchanger transmembrane" evidence="12">
    <location>
        <begin position="12"/>
        <end position="396"/>
    </location>
</feature>
<accession>A0ABS6QQI0</accession>
<keyword evidence="4" id="KW-1003">Cell membrane</keyword>
<feature type="transmembrane region" description="Helical" evidence="11">
    <location>
        <begin position="296"/>
        <end position="323"/>
    </location>
</feature>
<keyword evidence="9 11" id="KW-0472">Membrane</keyword>
<dbReference type="RefSeq" id="WP_217871758.1">
    <property type="nucleotide sequence ID" value="NZ_JAHSTU010000003.1"/>
</dbReference>
<evidence type="ECO:0000256" key="5">
    <source>
        <dbReference type="ARBA" id="ARBA00022692"/>
    </source>
</evidence>
<feature type="transmembrane region" description="Helical" evidence="11">
    <location>
        <begin position="80"/>
        <end position="102"/>
    </location>
</feature>
<organism evidence="13 14">
    <name type="scientific">Pseudomonas azerbaijanoccidentalis</name>
    <dbReference type="NCBI Taxonomy" id="2842347"/>
    <lineage>
        <taxon>Bacteria</taxon>
        <taxon>Pseudomonadati</taxon>
        <taxon>Pseudomonadota</taxon>
        <taxon>Gammaproteobacteria</taxon>
        <taxon>Pseudomonadales</taxon>
        <taxon>Pseudomonadaceae</taxon>
        <taxon>Pseudomonas</taxon>
    </lineage>
</organism>
<keyword evidence="3" id="KW-0050">Antiport</keyword>